<evidence type="ECO:0000313" key="2">
    <source>
        <dbReference type="EMBL" id="JAD70568.1"/>
    </source>
</evidence>
<reference evidence="2" key="2">
    <citation type="journal article" date="2015" name="Data Brief">
        <title>Shoot transcriptome of the giant reed, Arundo donax.</title>
        <authorList>
            <person name="Barrero R.A."/>
            <person name="Guerrero F.D."/>
            <person name="Moolhuijzen P."/>
            <person name="Goolsby J.A."/>
            <person name="Tidwell J."/>
            <person name="Bellgard S.E."/>
            <person name="Bellgard M.I."/>
        </authorList>
    </citation>
    <scope>NUCLEOTIDE SEQUENCE</scope>
    <source>
        <tissue evidence="2">Shoot tissue taken approximately 20 cm above the soil surface</tissue>
    </source>
</reference>
<dbReference type="AlphaFoldDB" id="A0A0A9C7X8"/>
<evidence type="ECO:0000256" key="1">
    <source>
        <dbReference type="SAM" id="MobiDB-lite"/>
    </source>
</evidence>
<organism evidence="2">
    <name type="scientific">Arundo donax</name>
    <name type="common">Giant reed</name>
    <name type="synonym">Donax arundinaceus</name>
    <dbReference type="NCBI Taxonomy" id="35708"/>
    <lineage>
        <taxon>Eukaryota</taxon>
        <taxon>Viridiplantae</taxon>
        <taxon>Streptophyta</taxon>
        <taxon>Embryophyta</taxon>
        <taxon>Tracheophyta</taxon>
        <taxon>Spermatophyta</taxon>
        <taxon>Magnoliopsida</taxon>
        <taxon>Liliopsida</taxon>
        <taxon>Poales</taxon>
        <taxon>Poaceae</taxon>
        <taxon>PACMAD clade</taxon>
        <taxon>Arundinoideae</taxon>
        <taxon>Arundineae</taxon>
        <taxon>Arundo</taxon>
    </lineage>
</organism>
<name>A0A0A9C7X8_ARUDO</name>
<dbReference type="EMBL" id="GBRH01227327">
    <property type="protein sequence ID" value="JAD70568.1"/>
    <property type="molecule type" value="Transcribed_RNA"/>
</dbReference>
<reference evidence="2" key="1">
    <citation type="submission" date="2014-09" db="EMBL/GenBank/DDBJ databases">
        <authorList>
            <person name="Magalhaes I.L.F."/>
            <person name="Oliveira U."/>
            <person name="Santos F.R."/>
            <person name="Vidigal T.H.D.A."/>
            <person name="Brescovit A.D."/>
            <person name="Santos A.J."/>
        </authorList>
    </citation>
    <scope>NUCLEOTIDE SEQUENCE</scope>
    <source>
        <tissue evidence="2">Shoot tissue taken approximately 20 cm above the soil surface</tissue>
    </source>
</reference>
<protein>
    <submittedName>
        <fullName evidence="2">Uncharacterized protein</fullName>
    </submittedName>
</protein>
<feature type="region of interest" description="Disordered" evidence="1">
    <location>
        <begin position="1"/>
        <end position="49"/>
    </location>
</feature>
<sequence length="49" mass="5526">MVQSKDRKLQLSAGKDRPPDLQAAVVSPPTSPWIQSRFLPPQRAGERER</sequence>
<proteinExistence type="predicted"/>
<accession>A0A0A9C7X8</accession>
<feature type="compositionally biased region" description="Basic and acidic residues" evidence="1">
    <location>
        <begin position="1"/>
        <end position="19"/>
    </location>
</feature>